<dbReference type="Proteomes" id="UP000310314">
    <property type="component" value="Unassembled WGS sequence"/>
</dbReference>
<evidence type="ECO:0000259" key="1">
    <source>
        <dbReference type="Pfam" id="PF04784"/>
    </source>
</evidence>
<proteinExistence type="predicted"/>
<feature type="domain" description="DUF547" evidence="1">
    <location>
        <begin position="53"/>
        <end position="158"/>
    </location>
</feature>
<evidence type="ECO:0000313" key="3">
    <source>
        <dbReference type="Proteomes" id="UP000310314"/>
    </source>
</evidence>
<evidence type="ECO:0000313" key="2">
    <source>
        <dbReference type="EMBL" id="TMM59608.1"/>
    </source>
</evidence>
<keyword evidence="3" id="KW-1185">Reference proteome</keyword>
<dbReference type="AlphaFoldDB" id="A0A5S3PXG0"/>
<comment type="caution">
    <text evidence="2">The sequence shown here is derived from an EMBL/GenBank/DDBJ whole genome shotgun (WGS) entry which is preliminary data.</text>
</comment>
<name>A0A5S3PXG0_9FLAO</name>
<organism evidence="2 3">
    <name type="scientific">Maribacter algarum</name>
    <name type="common">ex Zhang et al. 2020</name>
    <dbReference type="NCBI Taxonomy" id="2578118"/>
    <lineage>
        <taxon>Bacteria</taxon>
        <taxon>Pseudomonadati</taxon>
        <taxon>Bacteroidota</taxon>
        <taxon>Flavobacteriia</taxon>
        <taxon>Flavobacteriales</taxon>
        <taxon>Flavobacteriaceae</taxon>
        <taxon>Maribacter</taxon>
    </lineage>
</organism>
<dbReference type="OrthoDB" id="526867at2"/>
<gene>
    <name evidence="2" type="ORF">FEE95_08565</name>
</gene>
<accession>A0A5S3PXG0</accession>
<sequence>MENTISLPNHELWNTLLTTYVNDKGDVDYKSFLNDISSLEEYLGHLAENSPKKDWSKNEKLAYYINLYNAATVKLILDNYPTKSIKDIKNPWGKDWVKIGKGLLSLGDIEHKVLRKMNEPRIHFAINCASFSCPKLLNKAFTASQMEAQLQKTTHDFINDKTRNIISKHKIQLSNIFKWYKKDFTENGSLIDYIKPYTEVNIDVDTDINYLKYDWNLNEAQ</sequence>
<dbReference type="InterPro" id="IPR006869">
    <property type="entry name" value="DUF547"/>
</dbReference>
<dbReference type="EMBL" id="VATY01000001">
    <property type="protein sequence ID" value="TMM59608.1"/>
    <property type="molecule type" value="Genomic_DNA"/>
</dbReference>
<dbReference type="Pfam" id="PF04784">
    <property type="entry name" value="DUF547"/>
    <property type="match status" value="1"/>
</dbReference>
<dbReference type="PANTHER" id="PTHR46361">
    <property type="entry name" value="ELECTRON CARRIER/ PROTEIN DISULFIDE OXIDOREDUCTASE"/>
    <property type="match status" value="1"/>
</dbReference>
<reference evidence="2 3" key="1">
    <citation type="submission" date="2019-05" db="EMBL/GenBank/DDBJ databases">
        <authorList>
            <person name="Zhang J.-Y."/>
            <person name="Feg X."/>
            <person name="Du Z.-J."/>
        </authorList>
    </citation>
    <scope>NUCLEOTIDE SEQUENCE [LARGE SCALE GENOMIC DNA]</scope>
    <source>
        <strain evidence="2 3">RZ26</strain>
    </source>
</reference>
<dbReference type="PANTHER" id="PTHR46361:SF3">
    <property type="entry name" value="ELECTRON CARRIER_ PROTEIN DISULFIDE OXIDOREDUCTASE"/>
    <property type="match status" value="1"/>
</dbReference>
<protein>
    <submittedName>
        <fullName evidence="2">DUF547 domain-containing protein</fullName>
    </submittedName>
</protein>